<keyword evidence="3 6" id="KW-0812">Transmembrane</keyword>
<organism evidence="7 8">
    <name type="scientific">Candidatus Roizmanbacteria bacterium RIFCSPHIGHO2_02_FULL_37_24</name>
    <dbReference type="NCBI Taxonomy" id="1802037"/>
    <lineage>
        <taxon>Bacteria</taxon>
        <taxon>Candidatus Roizmaniibacteriota</taxon>
    </lineage>
</organism>
<dbReference type="InterPro" id="IPR012902">
    <property type="entry name" value="N_methyl_site"/>
</dbReference>
<dbReference type="GO" id="GO:0015628">
    <property type="term" value="P:protein secretion by the type II secretion system"/>
    <property type="evidence" value="ECO:0007669"/>
    <property type="project" value="InterPro"/>
</dbReference>
<feature type="transmembrane region" description="Helical" evidence="6">
    <location>
        <begin position="12"/>
        <end position="35"/>
    </location>
</feature>
<evidence type="ECO:0000256" key="6">
    <source>
        <dbReference type="SAM" id="Phobius"/>
    </source>
</evidence>
<name>A0A1F7GUY6_9BACT</name>
<evidence type="ECO:0000256" key="1">
    <source>
        <dbReference type="ARBA" id="ARBA00004167"/>
    </source>
</evidence>
<evidence type="ECO:0000256" key="3">
    <source>
        <dbReference type="ARBA" id="ARBA00022692"/>
    </source>
</evidence>
<dbReference type="SUPFAM" id="SSF54523">
    <property type="entry name" value="Pili subunits"/>
    <property type="match status" value="1"/>
</dbReference>
<evidence type="ECO:0008006" key="9">
    <source>
        <dbReference type="Google" id="ProtNLM"/>
    </source>
</evidence>
<reference evidence="7 8" key="1">
    <citation type="journal article" date="2016" name="Nat. Commun.">
        <title>Thousands of microbial genomes shed light on interconnected biogeochemical processes in an aquifer system.</title>
        <authorList>
            <person name="Anantharaman K."/>
            <person name="Brown C.T."/>
            <person name="Hug L.A."/>
            <person name="Sharon I."/>
            <person name="Castelle C.J."/>
            <person name="Probst A.J."/>
            <person name="Thomas B.C."/>
            <person name="Singh A."/>
            <person name="Wilkins M.J."/>
            <person name="Karaoz U."/>
            <person name="Brodie E.L."/>
            <person name="Williams K.H."/>
            <person name="Hubbard S.S."/>
            <person name="Banfield J.F."/>
        </authorList>
    </citation>
    <scope>NUCLEOTIDE SEQUENCE [LARGE SCALE GENOMIC DNA]</scope>
</reference>
<protein>
    <recommendedName>
        <fullName evidence="9">Type II secretion system protein GspG C-terminal domain-containing protein</fullName>
    </recommendedName>
</protein>
<evidence type="ECO:0000313" key="8">
    <source>
        <dbReference type="Proteomes" id="UP000177159"/>
    </source>
</evidence>
<accession>A0A1F7GUY6</accession>
<evidence type="ECO:0000313" key="7">
    <source>
        <dbReference type="EMBL" id="OGK22927.1"/>
    </source>
</evidence>
<gene>
    <name evidence="7" type="ORF">A3C24_03645</name>
</gene>
<dbReference type="PROSITE" id="PS00409">
    <property type="entry name" value="PROKAR_NTER_METHYL"/>
    <property type="match status" value="1"/>
</dbReference>
<sequence>MLKKLMKVQKGFTLVEILIVVALIAILAVIALITINPAEAQKRSRDAQRLKELGTLQGIVEQYIGDNISSLTAMSAFSTGGNNQCGTGGWHGLDLCKYANTVSIDPVNRDGEYTLSDGTIQTGALGYQIQMDNNLRYNVCARMESSANAGKLTSDGVINNYFEVYSSTGGPTCGF</sequence>
<dbReference type="Pfam" id="PF07963">
    <property type="entry name" value="N_methyl"/>
    <property type="match status" value="1"/>
</dbReference>
<dbReference type="EMBL" id="MFZM01000030">
    <property type="protein sequence ID" value="OGK22927.1"/>
    <property type="molecule type" value="Genomic_DNA"/>
</dbReference>
<dbReference type="InterPro" id="IPR002416">
    <property type="entry name" value="T2SS_protein-GspH"/>
</dbReference>
<keyword evidence="5 6" id="KW-0472">Membrane</keyword>
<keyword evidence="2" id="KW-0488">Methylation</keyword>
<dbReference type="Proteomes" id="UP000177159">
    <property type="component" value="Unassembled WGS sequence"/>
</dbReference>
<dbReference type="InterPro" id="IPR045584">
    <property type="entry name" value="Pilin-like"/>
</dbReference>
<comment type="caution">
    <text evidence="7">The sequence shown here is derived from an EMBL/GenBank/DDBJ whole genome shotgun (WGS) entry which is preliminary data.</text>
</comment>
<comment type="subcellular location">
    <subcellularLocation>
        <location evidence="1">Membrane</location>
        <topology evidence="1">Single-pass membrane protein</topology>
    </subcellularLocation>
</comment>
<evidence type="ECO:0000256" key="4">
    <source>
        <dbReference type="ARBA" id="ARBA00022989"/>
    </source>
</evidence>
<keyword evidence="4 6" id="KW-1133">Transmembrane helix</keyword>
<dbReference type="PRINTS" id="PR00885">
    <property type="entry name" value="BCTERIALGSPH"/>
</dbReference>
<evidence type="ECO:0000256" key="5">
    <source>
        <dbReference type="ARBA" id="ARBA00023136"/>
    </source>
</evidence>
<dbReference type="GO" id="GO:0015627">
    <property type="term" value="C:type II protein secretion system complex"/>
    <property type="evidence" value="ECO:0007669"/>
    <property type="project" value="InterPro"/>
</dbReference>
<dbReference type="NCBIfam" id="TIGR02532">
    <property type="entry name" value="IV_pilin_GFxxxE"/>
    <property type="match status" value="1"/>
</dbReference>
<evidence type="ECO:0000256" key="2">
    <source>
        <dbReference type="ARBA" id="ARBA00022481"/>
    </source>
</evidence>
<dbReference type="GO" id="GO:0016020">
    <property type="term" value="C:membrane"/>
    <property type="evidence" value="ECO:0007669"/>
    <property type="project" value="UniProtKB-SubCell"/>
</dbReference>
<proteinExistence type="predicted"/>
<dbReference type="Gene3D" id="3.30.700.10">
    <property type="entry name" value="Glycoprotein, Type 4 Pilin"/>
    <property type="match status" value="1"/>
</dbReference>
<dbReference type="AlphaFoldDB" id="A0A1F7GUY6"/>